<keyword evidence="3" id="KW-1185">Reference proteome</keyword>
<keyword evidence="1" id="KW-1133">Transmembrane helix</keyword>
<reference evidence="2" key="1">
    <citation type="submission" date="2021-04" db="EMBL/GenBank/DDBJ databases">
        <title>Genome based classification of Actinospica acidithermotolerans sp. nov., an actinobacterium isolated from an Indonesian hot spring.</title>
        <authorList>
            <person name="Kusuma A.B."/>
            <person name="Putra K.E."/>
            <person name="Nafisah S."/>
            <person name="Loh J."/>
            <person name="Nouioui I."/>
            <person name="Goodfellow M."/>
        </authorList>
    </citation>
    <scope>NUCLEOTIDE SEQUENCE</scope>
    <source>
        <strain evidence="2">MGRD01-02</strain>
    </source>
</reference>
<gene>
    <name evidence="2" type="ORF">KDK95_13520</name>
</gene>
<protein>
    <submittedName>
        <fullName evidence="2">Uncharacterized protein</fullName>
    </submittedName>
</protein>
<sequence length="132" mass="13555">MDAYVHADLAGQFDGNGTHVTQGTLFRVQAGLAALAALLVLVRGKRLAAAFALLIAASALGAVLLYRYVDVGALGPLPNMYEPIWYTEKTVSAIAEAVAAAAGAALLVIQLVPRRRTGAGTAGRGTKPAAVR</sequence>
<evidence type="ECO:0000313" key="2">
    <source>
        <dbReference type="EMBL" id="MBR7827331.1"/>
    </source>
</evidence>
<organism evidence="2 3">
    <name type="scientific">Actinospica acidithermotolerans</name>
    <dbReference type="NCBI Taxonomy" id="2828514"/>
    <lineage>
        <taxon>Bacteria</taxon>
        <taxon>Bacillati</taxon>
        <taxon>Actinomycetota</taxon>
        <taxon>Actinomycetes</taxon>
        <taxon>Catenulisporales</taxon>
        <taxon>Actinospicaceae</taxon>
        <taxon>Actinospica</taxon>
    </lineage>
</organism>
<evidence type="ECO:0000256" key="1">
    <source>
        <dbReference type="SAM" id="Phobius"/>
    </source>
</evidence>
<keyword evidence="1" id="KW-0472">Membrane</keyword>
<evidence type="ECO:0000313" key="3">
    <source>
        <dbReference type="Proteomes" id="UP000676325"/>
    </source>
</evidence>
<feature type="transmembrane region" description="Helical" evidence="1">
    <location>
        <begin position="49"/>
        <end position="69"/>
    </location>
</feature>
<dbReference type="AlphaFoldDB" id="A0A941E982"/>
<comment type="caution">
    <text evidence="2">The sequence shown here is derived from an EMBL/GenBank/DDBJ whole genome shotgun (WGS) entry which is preliminary data.</text>
</comment>
<name>A0A941E982_9ACTN</name>
<feature type="transmembrane region" description="Helical" evidence="1">
    <location>
        <begin position="24"/>
        <end position="42"/>
    </location>
</feature>
<proteinExistence type="predicted"/>
<dbReference type="RefSeq" id="WP_212518476.1">
    <property type="nucleotide sequence ID" value="NZ_JAGSOH010000032.1"/>
</dbReference>
<dbReference type="EMBL" id="JAGSOH010000032">
    <property type="protein sequence ID" value="MBR7827331.1"/>
    <property type="molecule type" value="Genomic_DNA"/>
</dbReference>
<accession>A0A941E982</accession>
<feature type="transmembrane region" description="Helical" evidence="1">
    <location>
        <begin position="89"/>
        <end position="109"/>
    </location>
</feature>
<keyword evidence="1" id="KW-0812">Transmembrane</keyword>
<dbReference type="Proteomes" id="UP000676325">
    <property type="component" value="Unassembled WGS sequence"/>
</dbReference>